<dbReference type="EMBL" id="JARXVH010000002">
    <property type="protein sequence ID" value="MDH6214364.1"/>
    <property type="molecule type" value="Genomic_DNA"/>
</dbReference>
<sequence length="187" mass="20539">MSKDEPVETITHLTLYAGWPNVMSAIAQLKDIVEAQAPGSDRPTPARNGNVEILKKQPTTKAPGDWFTGDVWFDVVYAGQEPSRARLNLVRFSPCARTDWHSHALGQTLHIVSGIALIGGRDGTVIEAHPGDTVHTPPGEEHWHGATPDAFMEHLALWEGRGDGSPETTWLEKVDDAEYTQPRSSTR</sequence>
<feature type="region of interest" description="Disordered" evidence="1">
    <location>
        <begin position="37"/>
        <end position="57"/>
    </location>
</feature>
<reference evidence="3 4" key="1">
    <citation type="submission" date="2023-04" db="EMBL/GenBank/DDBJ databases">
        <title>Forest soil microbial communities from Buena Vista Peninsula, Colon Province, Panama.</title>
        <authorList>
            <person name="Bouskill N."/>
        </authorList>
    </citation>
    <scope>NUCLEOTIDE SEQUENCE [LARGE SCALE GENOMIC DNA]</scope>
    <source>
        <strain evidence="3 4">GGS1</strain>
    </source>
</reference>
<organism evidence="3 4">
    <name type="scientific">Streptomyces pseudovenezuelae</name>
    <dbReference type="NCBI Taxonomy" id="67350"/>
    <lineage>
        <taxon>Bacteria</taxon>
        <taxon>Bacillati</taxon>
        <taxon>Actinomycetota</taxon>
        <taxon>Actinomycetes</taxon>
        <taxon>Kitasatosporales</taxon>
        <taxon>Streptomycetaceae</taxon>
        <taxon>Streptomyces</taxon>
        <taxon>Streptomyces aurantiacus group</taxon>
    </lineage>
</organism>
<keyword evidence="4" id="KW-1185">Reference proteome</keyword>
<evidence type="ECO:0000256" key="1">
    <source>
        <dbReference type="SAM" id="MobiDB-lite"/>
    </source>
</evidence>
<dbReference type="SUPFAM" id="SSF51182">
    <property type="entry name" value="RmlC-like cupins"/>
    <property type="match status" value="1"/>
</dbReference>
<feature type="compositionally biased region" description="Basic and acidic residues" evidence="1">
    <location>
        <begin position="162"/>
        <end position="176"/>
    </location>
</feature>
<dbReference type="InterPro" id="IPR047263">
    <property type="entry name" value="HNL-like_cupin"/>
</dbReference>
<dbReference type="InterPro" id="IPR014710">
    <property type="entry name" value="RmlC-like_jellyroll"/>
</dbReference>
<dbReference type="Gene3D" id="2.60.120.10">
    <property type="entry name" value="Jelly Rolls"/>
    <property type="match status" value="1"/>
</dbReference>
<dbReference type="PANTHER" id="PTHR43698:SF1">
    <property type="entry name" value="BLL4564 PROTEIN"/>
    <property type="match status" value="1"/>
</dbReference>
<dbReference type="Proteomes" id="UP001160499">
    <property type="component" value="Unassembled WGS sequence"/>
</dbReference>
<dbReference type="InterPro" id="IPR029032">
    <property type="entry name" value="AhpD-like"/>
</dbReference>
<proteinExistence type="predicted"/>
<dbReference type="PANTHER" id="PTHR43698">
    <property type="entry name" value="RIBD C-TERMINAL DOMAIN CONTAINING PROTEIN"/>
    <property type="match status" value="1"/>
</dbReference>
<dbReference type="Pfam" id="PF07883">
    <property type="entry name" value="Cupin_2"/>
    <property type="match status" value="1"/>
</dbReference>
<dbReference type="InterPro" id="IPR013096">
    <property type="entry name" value="Cupin_2"/>
</dbReference>
<dbReference type="InterPro" id="IPR011051">
    <property type="entry name" value="RmlC_Cupin_sf"/>
</dbReference>
<evidence type="ECO:0000313" key="4">
    <source>
        <dbReference type="Proteomes" id="UP001160499"/>
    </source>
</evidence>
<protein>
    <submittedName>
        <fullName evidence="3">Quercetin dioxygenase-like cupin family protein</fullName>
    </submittedName>
</protein>
<feature type="region of interest" description="Disordered" evidence="1">
    <location>
        <begin position="162"/>
        <end position="187"/>
    </location>
</feature>
<gene>
    <name evidence="3" type="ORF">M2283_001647</name>
</gene>
<evidence type="ECO:0000259" key="2">
    <source>
        <dbReference type="Pfam" id="PF07883"/>
    </source>
</evidence>
<dbReference type="CDD" id="cd02233">
    <property type="entry name" value="cupin_HNL-like"/>
    <property type="match status" value="1"/>
</dbReference>
<accession>A0ABT6LG64</accession>
<evidence type="ECO:0000313" key="3">
    <source>
        <dbReference type="EMBL" id="MDH6214364.1"/>
    </source>
</evidence>
<name>A0ABT6LG64_9ACTN</name>
<dbReference type="SUPFAM" id="SSF69118">
    <property type="entry name" value="AhpD-like"/>
    <property type="match status" value="1"/>
</dbReference>
<feature type="domain" description="Cupin type-2" evidence="2">
    <location>
        <begin position="89"/>
        <end position="149"/>
    </location>
</feature>
<comment type="caution">
    <text evidence="3">The sequence shown here is derived from an EMBL/GenBank/DDBJ whole genome shotgun (WGS) entry which is preliminary data.</text>
</comment>